<evidence type="ECO:0000313" key="1">
    <source>
        <dbReference type="EMBL" id="KAK9322167.1"/>
    </source>
</evidence>
<organism evidence="1 2">
    <name type="scientific">Lipomyces orientalis</name>
    <dbReference type="NCBI Taxonomy" id="1233043"/>
    <lineage>
        <taxon>Eukaryota</taxon>
        <taxon>Fungi</taxon>
        <taxon>Dikarya</taxon>
        <taxon>Ascomycota</taxon>
        <taxon>Saccharomycotina</taxon>
        <taxon>Lipomycetes</taxon>
        <taxon>Lipomycetales</taxon>
        <taxon>Lipomycetaceae</taxon>
        <taxon>Lipomyces</taxon>
    </lineage>
</organism>
<gene>
    <name evidence="1" type="ORF">V1517DRAFT_324226</name>
</gene>
<name>A0ACC3TMT0_9ASCO</name>
<dbReference type="EMBL" id="MU970082">
    <property type="protein sequence ID" value="KAK9322167.1"/>
    <property type="molecule type" value="Genomic_DNA"/>
</dbReference>
<accession>A0ACC3TMT0</accession>
<comment type="caution">
    <text evidence="1">The sequence shown here is derived from an EMBL/GenBank/DDBJ whole genome shotgun (WGS) entry which is preliminary data.</text>
</comment>
<sequence>MTALPGISTSLGMSLTTTARPWFRTSSKPASVKLRPAPLSIGHRAALDILQKSQSDRIIAMASCPLPRTPPKSLAMLQTVAYYVS</sequence>
<dbReference type="Proteomes" id="UP001489719">
    <property type="component" value="Unassembled WGS sequence"/>
</dbReference>
<reference evidence="2" key="1">
    <citation type="journal article" date="2024" name="Front. Bioeng. Biotechnol.">
        <title>Genome-scale model development and genomic sequencing of the oleaginous clade Lipomyces.</title>
        <authorList>
            <person name="Czajka J.J."/>
            <person name="Han Y."/>
            <person name="Kim J."/>
            <person name="Mondo S.J."/>
            <person name="Hofstad B.A."/>
            <person name="Robles A."/>
            <person name="Haridas S."/>
            <person name="Riley R."/>
            <person name="LaButti K."/>
            <person name="Pangilinan J."/>
            <person name="Andreopoulos W."/>
            <person name="Lipzen A."/>
            <person name="Yan J."/>
            <person name="Wang M."/>
            <person name="Ng V."/>
            <person name="Grigoriev I.V."/>
            <person name="Spatafora J.W."/>
            <person name="Magnuson J.K."/>
            <person name="Baker S.E."/>
            <person name="Pomraning K.R."/>
        </authorList>
    </citation>
    <scope>NUCLEOTIDE SEQUENCE [LARGE SCALE GENOMIC DNA]</scope>
    <source>
        <strain evidence="2">CBS 10300</strain>
    </source>
</reference>
<proteinExistence type="predicted"/>
<protein>
    <submittedName>
        <fullName evidence="1">Uncharacterized protein</fullName>
    </submittedName>
</protein>
<evidence type="ECO:0000313" key="2">
    <source>
        <dbReference type="Proteomes" id="UP001489719"/>
    </source>
</evidence>
<keyword evidence="2" id="KW-1185">Reference proteome</keyword>